<evidence type="ECO:0000313" key="1">
    <source>
        <dbReference type="EMBL" id="QEG13084.1"/>
    </source>
</evidence>
<protein>
    <submittedName>
        <fullName evidence="1">Uncharacterized protein</fullName>
    </submittedName>
</protein>
<dbReference type="EMBL" id="MN013084">
    <property type="protein sequence ID" value="QEG13084.1"/>
    <property type="molecule type" value="Genomic_DNA"/>
</dbReference>
<sequence length="74" mass="8678">MIYSITDDSYIPVLKFNLRSTFYFLSAGGADKIFFDDGTEITEKNLRAKLKETSIINIYREDESDWTYKLVTHK</sequence>
<dbReference type="Proteomes" id="UP000325316">
    <property type="component" value="Segment"/>
</dbReference>
<reference evidence="1 2" key="1">
    <citation type="submission" date="2019-04" db="EMBL/GenBank/DDBJ databases">
        <authorList>
            <person name="Anderson K.J."/>
            <person name="Thurgood T.L."/>
            <person name="Sharma R."/>
            <person name="Arens D.K."/>
            <person name="Kruger J.L."/>
            <person name="Thompson D.W."/>
            <person name="Casjens S."/>
            <person name="Grose J.H."/>
        </authorList>
    </citation>
    <scope>NUCLEOTIDE SEQUENCE [LARGE SCALE GENOMIC DNA]</scope>
</reference>
<name>A0A5B9NFU1_9CAUD</name>
<accession>A0A5B9NFU1</accession>
<gene>
    <name evidence="1" type="ORF">KAALPHA_47</name>
</gene>
<proteinExistence type="predicted"/>
<organism evidence="1 2">
    <name type="scientific">Klebsiella phage vB_KaeM_KaAlpha</name>
    <dbReference type="NCBI Taxonomy" id="2591367"/>
    <lineage>
        <taxon>Viruses</taxon>
        <taxon>Duplodnaviria</taxon>
        <taxon>Heunggongvirae</taxon>
        <taxon>Uroviricota</taxon>
        <taxon>Caudoviricetes</taxon>
        <taxon>Pantevenvirales</taxon>
        <taxon>Straboviridae</taxon>
        <taxon>Tevenvirinae</taxon>
        <taxon>Karamvirus</taxon>
        <taxon>Karamvirus pg7</taxon>
    </lineage>
</organism>
<evidence type="ECO:0000313" key="2">
    <source>
        <dbReference type="Proteomes" id="UP000325316"/>
    </source>
</evidence>